<feature type="compositionally biased region" description="Basic and acidic residues" evidence="1">
    <location>
        <begin position="1"/>
        <end position="10"/>
    </location>
</feature>
<evidence type="ECO:0000256" key="1">
    <source>
        <dbReference type="SAM" id="MobiDB-lite"/>
    </source>
</evidence>
<sequence length="310" mass="34082">MGKDVERIDGARSPTADSDAARALDAPARWAPGLPLLPAQVLALQRTAGNAAVCRMMAPEATRRILVEENGEVSERVVAEDDMGRYRPVSAQRWRSAFLPAALNTNLGHVYEEIPRAEVGDASQIGGTERTSLHLKWVDLVANKNQWKALLAMRQLERLELSHCTLPAEWPAAMLQLPKLTYLAVYSPKKAATPSDNLESLRSLPLQVLRLVQCSFMTVECYRALTGMNLAYLDLNRTVTKEKAPGTKIEQKTEGGEIVKMLEPGGLDRGVMEALKALAHRLETLNVKACSALTEQDKAELQAGKCQVEF</sequence>
<organism evidence="2 3">
    <name type="scientific">Solirubrobacter deserti</name>
    <dbReference type="NCBI Taxonomy" id="2282478"/>
    <lineage>
        <taxon>Bacteria</taxon>
        <taxon>Bacillati</taxon>
        <taxon>Actinomycetota</taxon>
        <taxon>Thermoleophilia</taxon>
        <taxon>Solirubrobacterales</taxon>
        <taxon>Solirubrobacteraceae</taxon>
        <taxon>Solirubrobacter</taxon>
    </lineage>
</organism>
<accession>A0ABT4RFY0</accession>
<dbReference type="SUPFAM" id="SSF52047">
    <property type="entry name" value="RNI-like"/>
    <property type="match status" value="1"/>
</dbReference>
<reference evidence="2" key="1">
    <citation type="submission" date="2022-10" db="EMBL/GenBank/DDBJ databases">
        <title>The WGS of Solirubrobacter sp. CPCC 204708.</title>
        <authorList>
            <person name="Jiang Z."/>
        </authorList>
    </citation>
    <scope>NUCLEOTIDE SEQUENCE</scope>
    <source>
        <strain evidence="2">CPCC 204708</strain>
    </source>
</reference>
<evidence type="ECO:0000313" key="3">
    <source>
        <dbReference type="Proteomes" id="UP001147700"/>
    </source>
</evidence>
<evidence type="ECO:0008006" key="4">
    <source>
        <dbReference type="Google" id="ProtNLM"/>
    </source>
</evidence>
<dbReference type="RefSeq" id="WP_202957054.1">
    <property type="nucleotide sequence ID" value="NZ_JAPCID010000008.1"/>
</dbReference>
<protein>
    <recommendedName>
        <fullName evidence="4">Leucine-rich repeat domain-containing protein</fullName>
    </recommendedName>
</protein>
<feature type="region of interest" description="Disordered" evidence="1">
    <location>
        <begin position="1"/>
        <end position="21"/>
    </location>
</feature>
<proteinExistence type="predicted"/>
<dbReference type="InterPro" id="IPR032675">
    <property type="entry name" value="LRR_dom_sf"/>
</dbReference>
<dbReference type="Proteomes" id="UP001147700">
    <property type="component" value="Unassembled WGS sequence"/>
</dbReference>
<name>A0ABT4RFY0_9ACTN</name>
<dbReference type="EMBL" id="JAPCID010000008">
    <property type="protein sequence ID" value="MDA0137286.1"/>
    <property type="molecule type" value="Genomic_DNA"/>
</dbReference>
<gene>
    <name evidence="2" type="ORF">OJ962_07260</name>
</gene>
<evidence type="ECO:0000313" key="2">
    <source>
        <dbReference type="EMBL" id="MDA0137286.1"/>
    </source>
</evidence>
<keyword evidence="3" id="KW-1185">Reference proteome</keyword>
<dbReference type="Gene3D" id="3.80.10.10">
    <property type="entry name" value="Ribonuclease Inhibitor"/>
    <property type="match status" value="1"/>
</dbReference>
<comment type="caution">
    <text evidence="2">The sequence shown here is derived from an EMBL/GenBank/DDBJ whole genome shotgun (WGS) entry which is preliminary data.</text>
</comment>